<dbReference type="CDD" id="cd05266">
    <property type="entry name" value="SDR_a4"/>
    <property type="match status" value="1"/>
</dbReference>
<dbReference type="Pfam" id="PF13460">
    <property type="entry name" value="NAD_binding_10"/>
    <property type="match status" value="1"/>
</dbReference>
<accession>A0A0A2H0B0</accession>
<dbReference type="AlphaFoldDB" id="A0A0A2H0B0"/>
<reference evidence="2 3" key="1">
    <citation type="submission" date="2014-10" db="EMBL/GenBank/DDBJ databases">
        <title>Draft genome sequence of the proteorhodopsin-containing marine bacterium Dokdonia donghaensis.</title>
        <authorList>
            <person name="Gomez-Consarnau L."/>
            <person name="Gonzalez J.M."/>
            <person name="Riedel T."/>
            <person name="Jaenicke S."/>
            <person name="Wagner-Doebler I."/>
            <person name="Fuhrman J.A."/>
        </authorList>
    </citation>
    <scope>NUCLEOTIDE SEQUENCE [LARGE SCALE GENOMIC DNA]</scope>
    <source>
        <strain evidence="2 3">DSW-1</strain>
    </source>
</reference>
<dbReference type="InterPro" id="IPR051783">
    <property type="entry name" value="NAD(P)-dependent_oxidoreduct"/>
</dbReference>
<dbReference type="InterPro" id="IPR036291">
    <property type="entry name" value="NAD(P)-bd_dom_sf"/>
</dbReference>
<feature type="domain" description="NAD(P)-binding" evidence="1">
    <location>
        <begin position="11"/>
        <end position="193"/>
    </location>
</feature>
<organism evidence="2 3">
    <name type="scientific">Dokdonia donghaensis DSW-1</name>
    <dbReference type="NCBI Taxonomy" id="1300343"/>
    <lineage>
        <taxon>Bacteria</taxon>
        <taxon>Pseudomonadati</taxon>
        <taxon>Bacteroidota</taxon>
        <taxon>Flavobacteriia</taxon>
        <taxon>Flavobacteriales</taxon>
        <taxon>Flavobacteriaceae</taxon>
        <taxon>Dokdonia</taxon>
    </lineage>
</organism>
<dbReference type="InterPro" id="IPR016040">
    <property type="entry name" value="NAD(P)-bd_dom"/>
</dbReference>
<name>A0A0A2H0B0_9FLAO</name>
<dbReference type="OrthoDB" id="751203at2"/>
<sequence>MNKRITIAGLGWLGQPLASHLKLFGYQVKGSVTDTEKAKALTKSGITAYPVVIAEAGVSGLVDTLLVDTDVLMIMIPPGLRRNTGANYALKMAHFLHQVEKSQIEKVILVSSTSVYDDSQGVVTEKIAPRPETNAGKQLHDVEQIFFNNSAFKTTVVRFGGLFGGNRNPVKFLAGRKGLTNGKAPVNMIHRDDCIGILMAIIKQDAFGHIINAVAPSHPSKKEYYTQQAQELGLEPPEYIDEDTATFKEVNSVVVKPVLNYEFQVDL</sequence>
<evidence type="ECO:0000313" key="2">
    <source>
        <dbReference type="EMBL" id="KGO08016.1"/>
    </source>
</evidence>
<dbReference type="SUPFAM" id="SSF51735">
    <property type="entry name" value="NAD(P)-binding Rossmann-fold domains"/>
    <property type="match status" value="1"/>
</dbReference>
<dbReference type="GO" id="GO:0004029">
    <property type="term" value="F:aldehyde dehydrogenase (NAD+) activity"/>
    <property type="evidence" value="ECO:0007669"/>
    <property type="project" value="TreeGrafter"/>
</dbReference>
<keyword evidence="3" id="KW-1185">Reference proteome</keyword>
<dbReference type="Gene3D" id="3.40.50.720">
    <property type="entry name" value="NAD(P)-binding Rossmann-like Domain"/>
    <property type="match status" value="1"/>
</dbReference>
<dbReference type="GO" id="GO:0005737">
    <property type="term" value="C:cytoplasm"/>
    <property type="evidence" value="ECO:0007669"/>
    <property type="project" value="TreeGrafter"/>
</dbReference>
<dbReference type="PANTHER" id="PTHR48079:SF6">
    <property type="entry name" value="NAD(P)-BINDING DOMAIN-CONTAINING PROTEIN-RELATED"/>
    <property type="match status" value="1"/>
</dbReference>
<protein>
    <submittedName>
        <fullName evidence="2">6-phosphogluconate dehydrogenase</fullName>
    </submittedName>
</protein>
<dbReference type="RefSeq" id="WP_035328929.1">
    <property type="nucleotide sequence ID" value="NZ_CP015125.1"/>
</dbReference>
<dbReference type="PANTHER" id="PTHR48079">
    <property type="entry name" value="PROTEIN YEEZ"/>
    <property type="match status" value="1"/>
</dbReference>
<dbReference type="Proteomes" id="UP000030140">
    <property type="component" value="Unassembled WGS sequence"/>
</dbReference>
<evidence type="ECO:0000259" key="1">
    <source>
        <dbReference type="Pfam" id="PF13460"/>
    </source>
</evidence>
<comment type="caution">
    <text evidence="2">The sequence shown here is derived from an EMBL/GenBank/DDBJ whole genome shotgun (WGS) entry which is preliminary data.</text>
</comment>
<dbReference type="EMBL" id="JSAQ01000001">
    <property type="protein sequence ID" value="KGO08016.1"/>
    <property type="molecule type" value="Genomic_DNA"/>
</dbReference>
<evidence type="ECO:0000313" key="3">
    <source>
        <dbReference type="Proteomes" id="UP000030140"/>
    </source>
</evidence>
<gene>
    <name evidence="2" type="ORF">NV36_09335</name>
</gene>
<proteinExistence type="predicted"/>